<reference evidence="5 6" key="1">
    <citation type="submission" date="2021-06" db="EMBL/GenBank/DDBJ databases">
        <title>New haloarchaea isolates fom saline soil.</title>
        <authorList>
            <person name="Duran-Viseras A."/>
            <person name="Sanchez-Porro C.S."/>
            <person name="Ventosa A."/>
        </authorList>
    </citation>
    <scope>NUCLEOTIDE SEQUENCE [LARGE SCALE GENOMIC DNA]</scope>
    <source>
        <strain evidence="5 6">JCM 183640</strain>
    </source>
</reference>
<gene>
    <name evidence="5" type="ORF">KTS45_05840</name>
</gene>
<evidence type="ECO:0000256" key="3">
    <source>
        <dbReference type="ARBA" id="ARBA00022679"/>
    </source>
</evidence>
<keyword evidence="6" id="KW-1185">Reference proteome</keyword>
<keyword evidence="3" id="KW-0808">Transferase</keyword>
<dbReference type="InterPro" id="IPR001173">
    <property type="entry name" value="Glyco_trans_2-like"/>
</dbReference>
<feature type="domain" description="Glycosyltransferase 2-like" evidence="4">
    <location>
        <begin position="4"/>
        <end position="83"/>
    </location>
</feature>
<evidence type="ECO:0000256" key="1">
    <source>
        <dbReference type="ARBA" id="ARBA00006739"/>
    </source>
</evidence>
<dbReference type="GO" id="GO:0016757">
    <property type="term" value="F:glycosyltransferase activity"/>
    <property type="evidence" value="ECO:0007669"/>
    <property type="project" value="UniProtKB-KW"/>
</dbReference>
<dbReference type="AlphaFoldDB" id="A0A8J7Y9G7"/>
<dbReference type="Gene3D" id="3.90.550.10">
    <property type="entry name" value="Spore Coat Polysaccharide Biosynthesis Protein SpsA, Chain A"/>
    <property type="match status" value="1"/>
</dbReference>
<dbReference type="EMBL" id="JAHQXF010000001">
    <property type="protein sequence ID" value="MBV0923719.1"/>
    <property type="molecule type" value="Genomic_DNA"/>
</dbReference>
<dbReference type="InterPro" id="IPR029044">
    <property type="entry name" value="Nucleotide-diphossugar_trans"/>
</dbReference>
<proteinExistence type="inferred from homology"/>
<evidence type="ECO:0000313" key="5">
    <source>
        <dbReference type="EMBL" id="MBV0923719.1"/>
    </source>
</evidence>
<name>A0A8J7Y9G7_9EURY</name>
<dbReference type="CDD" id="cd00761">
    <property type="entry name" value="Glyco_tranf_GTA_type"/>
    <property type="match status" value="1"/>
</dbReference>
<evidence type="ECO:0000259" key="4">
    <source>
        <dbReference type="Pfam" id="PF00535"/>
    </source>
</evidence>
<dbReference type="RefSeq" id="WP_162316828.1">
    <property type="nucleotide sequence ID" value="NZ_JAHQXF010000001.1"/>
</dbReference>
<dbReference type="SUPFAM" id="SSF53448">
    <property type="entry name" value="Nucleotide-diphospho-sugar transferases"/>
    <property type="match status" value="1"/>
</dbReference>
<evidence type="ECO:0000313" key="6">
    <source>
        <dbReference type="Proteomes" id="UP000766550"/>
    </source>
</evidence>
<comment type="caution">
    <text evidence="5">The sequence shown here is derived from an EMBL/GenBank/DDBJ whole genome shotgun (WGS) entry which is preliminary data.</text>
</comment>
<dbReference type="PANTHER" id="PTHR43179">
    <property type="entry name" value="RHAMNOSYLTRANSFERASE WBBL"/>
    <property type="match status" value="1"/>
</dbReference>
<comment type="similarity">
    <text evidence="1">Belongs to the glycosyltransferase 2 family.</text>
</comment>
<dbReference type="OrthoDB" id="196370at2157"/>
<evidence type="ECO:0000256" key="2">
    <source>
        <dbReference type="ARBA" id="ARBA00022676"/>
    </source>
</evidence>
<accession>A0A8J7Y9G7</accession>
<keyword evidence="2" id="KW-0328">Glycosyltransferase</keyword>
<dbReference type="Pfam" id="PF00535">
    <property type="entry name" value="Glycos_transf_2"/>
    <property type="match status" value="1"/>
</dbReference>
<dbReference type="Proteomes" id="UP000766550">
    <property type="component" value="Unassembled WGS sequence"/>
</dbReference>
<protein>
    <submittedName>
        <fullName evidence="5">Glycosyltransferase family 2 protein</fullName>
    </submittedName>
</protein>
<dbReference type="PANTHER" id="PTHR43179:SF12">
    <property type="entry name" value="GALACTOFURANOSYLTRANSFERASE GLFT2"/>
    <property type="match status" value="1"/>
</dbReference>
<organism evidence="5 6">
    <name type="scientific">Haloarcula limicola</name>
    <dbReference type="NCBI Taxonomy" id="1429915"/>
    <lineage>
        <taxon>Archaea</taxon>
        <taxon>Methanobacteriati</taxon>
        <taxon>Methanobacteriota</taxon>
        <taxon>Stenosarchaea group</taxon>
        <taxon>Halobacteria</taxon>
        <taxon>Halobacteriales</taxon>
        <taxon>Haloarculaceae</taxon>
        <taxon>Haloarcula</taxon>
    </lineage>
</organism>
<sequence length="300" mass="32559">MELSVVVPTLNGREELSACLDALAEEVPDAETIVVNGPSADGTTGMVRDREDVDVLVEIADRSVNVARNAGLDRATGELVALVSQGLSVESGWAAAVREGLAAGDVVSGPTHEQLTAGMTTEPEESRTIAGRDVTYFNPGNVAFRKSVLDALDGFDEYLDIGGSRDVAHRLAAQDFAVDWNTGMCVSRKFEADGGIRETDWSWKYRSLSYRLVKNYGARPTVLRRLSSHASRDSVDALKDVVRGETAPSQWLGTGRDVLGGLSLGTKDGLLARYRDRSERRNPNGRSMRADRAVTVYDRR</sequence>